<evidence type="ECO:0000259" key="2">
    <source>
        <dbReference type="Pfam" id="PF09967"/>
    </source>
</evidence>
<dbReference type="CDD" id="cd00198">
    <property type="entry name" value="vWFA"/>
    <property type="match status" value="1"/>
</dbReference>
<dbReference type="Gene3D" id="3.40.50.410">
    <property type="entry name" value="von Willebrand factor, type A domain"/>
    <property type="match status" value="1"/>
</dbReference>
<feature type="non-terminal residue" evidence="4">
    <location>
        <position position="379"/>
    </location>
</feature>
<organism evidence="4">
    <name type="scientific">marine sediment metagenome</name>
    <dbReference type="NCBI Taxonomy" id="412755"/>
    <lineage>
        <taxon>unclassified sequences</taxon>
        <taxon>metagenomes</taxon>
        <taxon>ecological metagenomes</taxon>
    </lineage>
</organism>
<dbReference type="InterPro" id="IPR036465">
    <property type="entry name" value="vWFA_dom_sf"/>
</dbReference>
<dbReference type="PANTHER" id="PTHR38730">
    <property type="entry name" value="SLL7028 PROTEIN"/>
    <property type="match status" value="1"/>
</dbReference>
<dbReference type="InterPro" id="IPR018698">
    <property type="entry name" value="VWA-like_dom"/>
</dbReference>
<gene>
    <name evidence="4" type="ORF">LCGC14_1051010</name>
</gene>
<feature type="region of interest" description="Disordered" evidence="1">
    <location>
        <begin position="147"/>
        <end position="181"/>
    </location>
</feature>
<dbReference type="Pfam" id="PF09967">
    <property type="entry name" value="DUF2201"/>
    <property type="match status" value="1"/>
</dbReference>
<feature type="domain" description="VWA-like" evidence="2">
    <location>
        <begin position="260"/>
        <end position="373"/>
    </location>
</feature>
<evidence type="ECO:0000313" key="4">
    <source>
        <dbReference type="EMBL" id="KKN08980.1"/>
    </source>
</evidence>
<sequence>MAYQMTKALESLTIARIALLLKQPFFGTLAMRLRLIEVDEKTAEKMATAAVDGRRMWYNPKFINSLDKEENMFLVGHEVLHCVFNHLCRRFDRDPKLYNMAADYVINATLVEAGFKMPKIGLYDEKFLNWTTEDVYDYLIEHNVKPQPTLDVHHGDPGYPGDEDGEGGDGEGVSNEERKKMEDEWKDAVIQAAQQAGDLPAGIRRLIKDVTEPQMDWKQILQMHLQSLVRTDYTFMRPNKRTFGMGITMPSMDMDDMIKVCIAVDTSGSMTDEMLRDILSEVKGVMDSFSGYEIHIACFDTEVYNYQCFTQEDDLTTYEPKGGGGTDFMCWWNWAEEQEWISEVKKCLFFTDGFPFGDWGIDDLVDTLWIVHGSYNEGP</sequence>
<evidence type="ECO:0008006" key="5">
    <source>
        <dbReference type="Google" id="ProtNLM"/>
    </source>
</evidence>
<dbReference type="PANTHER" id="PTHR38730:SF1">
    <property type="entry name" value="SLL7028 PROTEIN"/>
    <property type="match status" value="1"/>
</dbReference>
<dbReference type="SUPFAM" id="SSF53300">
    <property type="entry name" value="vWA-like"/>
    <property type="match status" value="1"/>
</dbReference>
<comment type="caution">
    <text evidence="4">The sequence shown here is derived from an EMBL/GenBank/DDBJ whole genome shotgun (WGS) entry which is preliminary data.</text>
</comment>
<accession>A0A0F9MNR7</accession>
<evidence type="ECO:0000256" key="1">
    <source>
        <dbReference type="SAM" id="MobiDB-lite"/>
    </source>
</evidence>
<proteinExistence type="predicted"/>
<evidence type="ECO:0000259" key="3">
    <source>
        <dbReference type="Pfam" id="PF13203"/>
    </source>
</evidence>
<feature type="domain" description="Putative metallopeptidase" evidence="3">
    <location>
        <begin position="12"/>
        <end position="244"/>
    </location>
</feature>
<dbReference type="InterPro" id="IPR025154">
    <property type="entry name" value="Put_metallopeptidase_dom"/>
</dbReference>
<reference evidence="4" key="1">
    <citation type="journal article" date="2015" name="Nature">
        <title>Complex archaea that bridge the gap between prokaryotes and eukaryotes.</title>
        <authorList>
            <person name="Spang A."/>
            <person name="Saw J.H."/>
            <person name="Jorgensen S.L."/>
            <person name="Zaremba-Niedzwiedzka K."/>
            <person name="Martijn J."/>
            <person name="Lind A.E."/>
            <person name="van Eijk R."/>
            <person name="Schleper C."/>
            <person name="Guy L."/>
            <person name="Ettema T.J."/>
        </authorList>
    </citation>
    <scope>NUCLEOTIDE SEQUENCE</scope>
</reference>
<dbReference type="EMBL" id="LAZR01004395">
    <property type="protein sequence ID" value="KKN08980.1"/>
    <property type="molecule type" value="Genomic_DNA"/>
</dbReference>
<dbReference type="Pfam" id="PF13203">
    <property type="entry name" value="DUF2201_N"/>
    <property type="match status" value="1"/>
</dbReference>
<name>A0A0F9MNR7_9ZZZZ</name>
<protein>
    <recommendedName>
        <fullName evidence="5">Metallopeptidase domain-containing protein</fullName>
    </recommendedName>
</protein>
<dbReference type="AlphaFoldDB" id="A0A0F9MNR7"/>